<evidence type="ECO:0000313" key="1">
    <source>
        <dbReference type="EMBL" id="KAI0044610.1"/>
    </source>
</evidence>
<accession>A0ACB8RLY2</accession>
<evidence type="ECO:0000313" key="2">
    <source>
        <dbReference type="Proteomes" id="UP000814033"/>
    </source>
</evidence>
<dbReference type="Proteomes" id="UP000814033">
    <property type="component" value="Unassembled WGS sequence"/>
</dbReference>
<protein>
    <submittedName>
        <fullName evidence="1">Uncharacterized protein</fullName>
    </submittedName>
</protein>
<dbReference type="EMBL" id="MU275977">
    <property type="protein sequence ID" value="KAI0044610.1"/>
    <property type="molecule type" value="Genomic_DNA"/>
</dbReference>
<sequence length="307" mass="34763">MIKKRTRPQQRVREIARDTDDDPATPATSTPRDSDSDEANLPVAELLELRRMRKAREGIDVTKLNKGDAKKRRRKQAEAEAAAAAAEEQEYGLRPGAKTAEEEEEDEEAERAAKARRAVRTNNFTQQTNALDVDKHMMAYIEENMKLRRGRPDAESGDSPSAEGKPDDELSKLSEKYKVEKRTAEEGSVTNSLAMLTAIPEVDLGMDARLKNIEETEKAKLILNQERKERKRAGPDDDSEAHLAASRFYRPNLRAKSDADIIRDAKLEALGLPPQDDAHERDRPRDGRSQMATDEAVMERFKKRMRK</sequence>
<name>A0ACB8RLY2_9AGAM</name>
<gene>
    <name evidence="1" type="ORF">FA95DRAFT_1608397</name>
</gene>
<proteinExistence type="predicted"/>
<reference evidence="1" key="2">
    <citation type="journal article" date="2022" name="New Phytol.">
        <title>Evolutionary transition to the ectomycorrhizal habit in the genomes of a hyperdiverse lineage of mushroom-forming fungi.</title>
        <authorList>
            <person name="Looney B."/>
            <person name="Miyauchi S."/>
            <person name="Morin E."/>
            <person name="Drula E."/>
            <person name="Courty P.E."/>
            <person name="Kohler A."/>
            <person name="Kuo A."/>
            <person name="LaButti K."/>
            <person name="Pangilinan J."/>
            <person name="Lipzen A."/>
            <person name="Riley R."/>
            <person name="Andreopoulos W."/>
            <person name="He G."/>
            <person name="Johnson J."/>
            <person name="Nolan M."/>
            <person name="Tritt A."/>
            <person name="Barry K.W."/>
            <person name="Grigoriev I.V."/>
            <person name="Nagy L.G."/>
            <person name="Hibbett D."/>
            <person name="Henrissat B."/>
            <person name="Matheny P.B."/>
            <person name="Labbe J."/>
            <person name="Martin F.M."/>
        </authorList>
    </citation>
    <scope>NUCLEOTIDE SEQUENCE</scope>
    <source>
        <strain evidence="1">FP105234-sp</strain>
    </source>
</reference>
<reference evidence="1" key="1">
    <citation type="submission" date="2021-02" db="EMBL/GenBank/DDBJ databases">
        <authorList>
            <consortium name="DOE Joint Genome Institute"/>
            <person name="Ahrendt S."/>
            <person name="Looney B.P."/>
            <person name="Miyauchi S."/>
            <person name="Morin E."/>
            <person name="Drula E."/>
            <person name="Courty P.E."/>
            <person name="Chicoki N."/>
            <person name="Fauchery L."/>
            <person name="Kohler A."/>
            <person name="Kuo A."/>
            <person name="Labutti K."/>
            <person name="Pangilinan J."/>
            <person name="Lipzen A."/>
            <person name="Riley R."/>
            <person name="Andreopoulos W."/>
            <person name="He G."/>
            <person name="Johnson J."/>
            <person name="Barry K.W."/>
            <person name="Grigoriev I.V."/>
            <person name="Nagy L."/>
            <person name="Hibbett D."/>
            <person name="Henrissat B."/>
            <person name="Matheny P.B."/>
            <person name="Labbe J."/>
            <person name="Martin F."/>
        </authorList>
    </citation>
    <scope>NUCLEOTIDE SEQUENCE</scope>
    <source>
        <strain evidence="1">FP105234-sp</strain>
    </source>
</reference>
<keyword evidence="2" id="KW-1185">Reference proteome</keyword>
<organism evidence="1 2">
    <name type="scientific">Auriscalpium vulgare</name>
    <dbReference type="NCBI Taxonomy" id="40419"/>
    <lineage>
        <taxon>Eukaryota</taxon>
        <taxon>Fungi</taxon>
        <taxon>Dikarya</taxon>
        <taxon>Basidiomycota</taxon>
        <taxon>Agaricomycotina</taxon>
        <taxon>Agaricomycetes</taxon>
        <taxon>Russulales</taxon>
        <taxon>Auriscalpiaceae</taxon>
        <taxon>Auriscalpium</taxon>
    </lineage>
</organism>
<comment type="caution">
    <text evidence="1">The sequence shown here is derived from an EMBL/GenBank/DDBJ whole genome shotgun (WGS) entry which is preliminary data.</text>
</comment>